<dbReference type="PANTHER" id="PTHR44229:SF4">
    <property type="entry name" value="15-HYDROXYPROSTAGLANDIN DEHYDROGENASE [NAD(+)]"/>
    <property type="match status" value="1"/>
</dbReference>
<dbReference type="PRINTS" id="PR00081">
    <property type="entry name" value="GDHRDH"/>
</dbReference>
<evidence type="ECO:0000313" key="4">
    <source>
        <dbReference type="Proteomes" id="UP000184501"/>
    </source>
</evidence>
<gene>
    <name evidence="3" type="ORF">SAMN05444320_107293</name>
</gene>
<dbReference type="SUPFAM" id="SSF51735">
    <property type="entry name" value="NAD(P)-binding Rossmann-fold domains"/>
    <property type="match status" value="1"/>
</dbReference>
<protein>
    <submittedName>
        <fullName evidence="3">NADP-dependent 3-hydroxy acid dehydrogenase YdfG</fullName>
    </submittedName>
</protein>
<dbReference type="Pfam" id="PF00106">
    <property type="entry name" value="adh_short"/>
    <property type="match status" value="1"/>
</dbReference>
<evidence type="ECO:0000256" key="1">
    <source>
        <dbReference type="ARBA" id="ARBA00023002"/>
    </source>
</evidence>
<evidence type="ECO:0000256" key="2">
    <source>
        <dbReference type="SAM" id="MobiDB-lite"/>
    </source>
</evidence>
<dbReference type="Proteomes" id="UP000184501">
    <property type="component" value="Unassembled WGS sequence"/>
</dbReference>
<dbReference type="STRING" id="2017.SAMN05444320_107293"/>
<dbReference type="InterPro" id="IPR002347">
    <property type="entry name" value="SDR_fam"/>
</dbReference>
<dbReference type="OrthoDB" id="4133661at2"/>
<dbReference type="GO" id="GO:0005737">
    <property type="term" value="C:cytoplasm"/>
    <property type="evidence" value="ECO:0007669"/>
    <property type="project" value="TreeGrafter"/>
</dbReference>
<reference evidence="3 4" key="1">
    <citation type="submission" date="2016-11" db="EMBL/GenBank/DDBJ databases">
        <authorList>
            <person name="Jaros S."/>
            <person name="Januszkiewicz K."/>
            <person name="Wedrychowicz H."/>
        </authorList>
    </citation>
    <scope>NUCLEOTIDE SEQUENCE [LARGE SCALE GENOMIC DNA]</scope>
    <source>
        <strain evidence="3 4">DSM 44523</strain>
    </source>
</reference>
<dbReference type="AlphaFoldDB" id="A0A1M5II21"/>
<keyword evidence="4" id="KW-1185">Reference proteome</keyword>
<dbReference type="GO" id="GO:0016616">
    <property type="term" value="F:oxidoreductase activity, acting on the CH-OH group of donors, NAD or NADP as acceptor"/>
    <property type="evidence" value="ECO:0007669"/>
    <property type="project" value="TreeGrafter"/>
</dbReference>
<dbReference type="InterPro" id="IPR036291">
    <property type="entry name" value="NAD(P)-bd_dom_sf"/>
</dbReference>
<evidence type="ECO:0000313" key="3">
    <source>
        <dbReference type="EMBL" id="SHG27911.1"/>
    </source>
</evidence>
<keyword evidence="1" id="KW-0560">Oxidoreductase</keyword>
<organism evidence="3 4">
    <name type="scientific">Streptoalloteichus hindustanus</name>
    <dbReference type="NCBI Taxonomy" id="2017"/>
    <lineage>
        <taxon>Bacteria</taxon>
        <taxon>Bacillati</taxon>
        <taxon>Actinomycetota</taxon>
        <taxon>Actinomycetes</taxon>
        <taxon>Pseudonocardiales</taxon>
        <taxon>Pseudonocardiaceae</taxon>
        <taxon>Streptoalloteichus</taxon>
    </lineage>
</organism>
<dbReference type="Gene3D" id="3.40.50.720">
    <property type="entry name" value="NAD(P)-binding Rossmann-like Domain"/>
    <property type="match status" value="1"/>
</dbReference>
<dbReference type="RefSeq" id="WP_073486772.1">
    <property type="nucleotide sequence ID" value="NZ_FQVN01000007.1"/>
</dbReference>
<name>A0A1M5II21_STRHI</name>
<accession>A0A1M5II21</accession>
<dbReference type="PANTHER" id="PTHR44229">
    <property type="entry name" value="15-HYDROXYPROSTAGLANDIN DEHYDROGENASE [NAD(+)]"/>
    <property type="match status" value="1"/>
</dbReference>
<sequence>MGELSGKAALVTGGGSGIGAASARRLARLGARVAVLDLDEGAARAVADEVAGLALVGDVTEPSTLPDAVARVEAEFGRLDVAHLNAGIGGRQPGVDASLDVAAYRRLVGVNVDHVVYGTCAAVPALRRGGGGTIVVTASLAGLGPMPADPLYTLTKHAVVGYVRAAGAALAGEGIRLCALCPGFADTPLLGAARARLTDAGFPLLTPERVADAVEAMLREAEPGSAWIVQDGRDPAPYRFRGLPGPAGGQRPPDVELG</sequence>
<dbReference type="EMBL" id="FQVN01000007">
    <property type="protein sequence ID" value="SHG27911.1"/>
    <property type="molecule type" value="Genomic_DNA"/>
</dbReference>
<proteinExistence type="predicted"/>
<feature type="region of interest" description="Disordered" evidence="2">
    <location>
        <begin position="239"/>
        <end position="258"/>
    </location>
</feature>